<comment type="caution">
    <text evidence="3">The sequence shown here is derived from an EMBL/GenBank/DDBJ whole genome shotgun (WGS) entry which is preliminary data.</text>
</comment>
<reference evidence="3" key="1">
    <citation type="submission" date="2023-06" db="EMBL/GenBank/DDBJ databases">
        <authorList>
            <person name="Kurt Z."/>
        </authorList>
    </citation>
    <scope>NUCLEOTIDE SEQUENCE</scope>
</reference>
<accession>A0AA86NRG3</accession>
<evidence type="ECO:0000313" key="5">
    <source>
        <dbReference type="Proteomes" id="UP001642409"/>
    </source>
</evidence>
<organism evidence="3">
    <name type="scientific">Hexamita inflata</name>
    <dbReference type="NCBI Taxonomy" id="28002"/>
    <lineage>
        <taxon>Eukaryota</taxon>
        <taxon>Metamonada</taxon>
        <taxon>Diplomonadida</taxon>
        <taxon>Hexamitidae</taxon>
        <taxon>Hexamitinae</taxon>
        <taxon>Hexamita</taxon>
    </lineage>
</organism>
<feature type="coiled-coil region" evidence="1">
    <location>
        <begin position="69"/>
        <end position="131"/>
    </location>
</feature>
<evidence type="ECO:0000256" key="2">
    <source>
        <dbReference type="SAM" id="MobiDB-lite"/>
    </source>
</evidence>
<reference evidence="4 5" key="2">
    <citation type="submission" date="2024-07" db="EMBL/GenBank/DDBJ databases">
        <authorList>
            <person name="Akdeniz Z."/>
        </authorList>
    </citation>
    <scope>NUCLEOTIDE SEQUENCE [LARGE SCALE GENOMIC DNA]</scope>
</reference>
<dbReference type="EMBL" id="CATOUU010000315">
    <property type="protein sequence ID" value="CAI9924548.1"/>
    <property type="molecule type" value="Genomic_DNA"/>
</dbReference>
<keyword evidence="1" id="KW-0175">Coiled coil</keyword>
<dbReference type="AlphaFoldDB" id="A0AA86NRG3"/>
<feature type="coiled-coil region" evidence="1">
    <location>
        <begin position="162"/>
        <end position="259"/>
    </location>
</feature>
<evidence type="ECO:0000313" key="3">
    <source>
        <dbReference type="EMBL" id="CAI9924548.1"/>
    </source>
</evidence>
<proteinExistence type="predicted"/>
<name>A0AA86NRG3_9EUKA</name>
<dbReference type="EMBL" id="CAXDID020000649">
    <property type="protein sequence ID" value="CAL6108301.1"/>
    <property type="molecule type" value="Genomic_DNA"/>
</dbReference>
<feature type="region of interest" description="Disordered" evidence="2">
    <location>
        <begin position="1"/>
        <end position="20"/>
    </location>
</feature>
<sequence>MQGIRSFLFNPSTSHAPDTSTSLQSEILSLQQKLDQQTARLYQADENYLAMQKQSKQTVSDLKAATFELNEAKKKIREQAYELETTNEELTDFKQKVQSLEVLKFDYAEQVDDLNVKLLECQDKLREYELNFDIKFQDERAQMNDHIQALEQHFQEQQALMQQNFEKQIQQKQAEIDQLQGQAVSMQEENRELASQLSEQLQKEQEQTNLLNQAYQLYKSRKQPAQIPTEFINTIQQTLRQMEEELNDQDMELMRVQKEQKRIDSQLQVFAANLETREPTGAKTFAYLKEQLTQKTVENMQLTQKVQMATKGYSFVGAEVQKSGLGIGDLLSRIK</sequence>
<protein>
    <submittedName>
        <fullName evidence="3">Uncharacterized protein</fullName>
    </submittedName>
</protein>
<keyword evidence="5" id="KW-1185">Reference proteome</keyword>
<evidence type="ECO:0000313" key="4">
    <source>
        <dbReference type="EMBL" id="CAL6108301.1"/>
    </source>
</evidence>
<feature type="compositionally biased region" description="Polar residues" evidence="2">
    <location>
        <begin position="9"/>
        <end position="20"/>
    </location>
</feature>
<dbReference type="Proteomes" id="UP001642409">
    <property type="component" value="Unassembled WGS sequence"/>
</dbReference>
<evidence type="ECO:0000256" key="1">
    <source>
        <dbReference type="SAM" id="Coils"/>
    </source>
</evidence>
<gene>
    <name evidence="3" type="ORF">HINF_LOCUS12193</name>
    <name evidence="4" type="ORF">HINF_LOCUS74901</name>
</gene>